<keyword evidence="3" id="KW-1185">Reference proteome</keyword>
<name>A0A1M5HGA0_9BACT</name>
<dbReference type="AlphaFoldDB" id="A0A1M5HGA0"/>
<proteinExistence type="predicted"/>
<dbReference type="Proteomes" id="UP000184041">
    <property type="component" value="Unassembled WGS sequence"/>
</dbReference>
<dbReference type="RefSeq" id="WP_073066885.1">
    <property type="nucleotide sequence ID" value="NZ_FQUS01000020.1"/>
</dbReference>
<dbReference type="EMBL" id="FQUS01000020">
    <property type="protein sequence ID" value="SHG14999.1"/>
    <property type="molecule type" value="Genomic_DNA"/>
</dbReference>
<accession>A0A1M5HGA0</accession>
<feature type="compositionally biased region" description="Basic and acidic residues" evidence="1">
    <location>
        <begin position="41"/>
        <end position="53"/>
    </location>
</feature>
<evidence type="ECO:0008006" key="4">
    <source>
        <dbReference type="Google" id="ProtNLM"/>
    </source>
</evidence>
<gene>
    <name evidence="2" type="ORF">SAMN05443144_12033</name>
</gene>
<dbReference type="STRING" id="1194090.SAMN05443144_12033"/>
<organism evidence="2 3">
    <name type="scientific">Fodinibius roseus</name>
    <dbReference type="NCBI Taxonomy" id="1194090"/>
    <lineage>
        <taxon>Bacteria</taxon>
        <taxon>Pseudomonadati</taxon>
        <taxon>Balneolota</taxon>
        <taxon>Balneolia</taxon>
        <taxon>Balneolales</taxon>
        <taxon>Balneolaceae</taxon>
        <taxon>Fodinibius</taxon>
    </lineage>
</organism>
<evidence type="ECO:0000313" key="2">
    <source>
        <dbReference type="EMBL" id="SHG14999.1"/>
    </source>
</evidence>
<dbReference type="OrthoDB" id="1524220at2"/>
<evidence type="ECO:0000313" key="3">
    <source>
        <dbReference type="Proteomes" id="UP000184041"/>
    </source>
</evidence>
<evidence type="ECO:0000256" key="1">
    <source>
        <dbReference type="SAM" id="MobiDB-lite"/>
    </source>
</evidence>
<protein>
    <recommendedName>
        <fullName evidence="4">Flagellar assembly protein FliH</fullName>
    </recommendedName>
</protein>
<feature type="region of interest" description="Disordered" evidence="1">
    <location>
        <begin position="33"/>
        <end position="53"/>
    </location>
</feature>
<sequence>MEEPKILHDEQLSWYEEEDRRLDYQVAFENQDYTENKGAAKKAERTGNKEDTDVKKLLRERDRMWKKRLQKAREAAFREGLEKGKKEGISEAREEINEKIKGVEHILDHAHLEWKRRQEAINPGLLDLVFELVEKIVGLPVENPEIRNKLDEELSNLLHEADTSVKPVIWICESDYEYVEGLVNTYAPEVTVSIRSSDKYNPGEFAFDTEKETVVYNFKEMLRDFRETISLPSWR</sequence>
<reference evidence="2 3" key="1">
    <citation type="submission" date="2016-11" db="EMBL/GenBank/DDBJ databases">
        <authorList>
            <person name="Jaros S."/>
            <person name="Januszkiewicz K."/>
            <person name="Wedrychowicz H."/>
        </authorList>
    </citation>
    <scope>NUCLEOTIDE SEQUENCE [LARGE SCALE GENOMIC DNA]</scope>
    <source>
        <strain evidence="2 3">DSM 21986</strain>
    </source>
</reference>